<gene>
    <name evidence="3" type="ORF">FJV41_18240</name>
</gene>
<dbReference type="GO" id="GO:0016747">
    <property type="term" value="F:acyltransferase activity, transferring groups other than amino-acyl groups"/>
    <property type="evidence" value="ECO:0007669"/>
    <property type="project" value="InterPro"/>
</dbReference>
<feature type="domain" description="N-acetyltransferase" evidence="2">
    <location>
        <begin position="194"/>
        <end position="370"/>
    </location>
</feature>
<feature type="compositionally biased region" description="Low complexity" evidence="1">
    <location>
        <begin position="55"/>
        <end position="66"/>
    </location>
</feature>
<dbReference type="OrthoDB" id="529907at2"/>
<dbReference type="InterPro" id="IPR016181">
    <property type="entry name" value="Acyl_CoA_acyltransferase"/>
</dbReference>
<dbReference type="Gene3D" id="3.40.630.30">
    <property type="match status" value="1"/>
</dbReference>
<dbReference type="PROSITE" id="PS51186">
    <property type="entry name" value="GNAT"/>
    <property type="match status" value="1"/>
</dbReference>
<reference evidence="3 4" key="1">
    <citation type="submission" date="2019-06" db="EMBL/GenBank/DDBJ databases">
        <authorList>
            <person name="Livingstone P."/>
            <person name="Whitworth D."/>
        </authorList>
    </citation>
    <scope>NUCLEOTIDE SEQUENCE [LARGE SCALE GENOMIC DNA]</scope>
    <source>
        <strain evidence="3 4">AM401</strain>
    </source>
</reference>
<feature type="region of interest" description="Disordered" evidence="1">
    <location>
        <begin position="1"/>
        <end position="123"/>
    </location>
</feature>
<feature type="compositionally biased region" description="Low complexity" evidence="1">
    <location>
        <begin position="31"/>
        <end position="46"/>
    </location>
</feature>
<sequence>MDSATKQPAARRSVHRETSRRWGVSSWSAGVTSVTRSHTSAATSSRDVSRGTQLATSAASATTATAMPSRTVARSEASRWRTSRSVALGSVCSSHRGQGRPRSAVPPGIRSAHRRQRPLNSSASSCSSLRALRAFAVIVKGIVPLIEVATSCPERAGESGTVRPCVTGSHSSFAKDLLMRFQPVQLMLRDGRPGLVREAVREDGPALFELERAIVQARQGIVKHPEELPVDAATFTAQRDGAGLHRQDGTAFPLVVTDSHGALLGEASILRLSYRMLRHVGVLGIGVHPSAQGMGVGRALMDHLLTWVRAHRDPDGGAVTRVELCARADNPRALALYLSQGFVLEGTRRAFLRLDDGSYVDDVLMGLLLHVPGP</sequence>
<keyword evidence="4" id="KW-1185">Reference proteome</keyword>
<dbReference type="Pfam" id="PF00583">
    <property type="entry name" value="Acetyltransf_1"/>
    <property type="match status" value="1"/>
</dbReference>
<dbReference type="CDD" id="cd04301">
    <property type="entry name" value="NAT_SF"/>
    <property type="match status" value="1"/>
</dbReference>
<proteinExistence type="predicted"/>
<protein>
    <submittedName>
        <fullName evidence="3">GNAT family N-acetyltransferase</fullName>
    </submittedName>
</protein>
<dbReference type="EMBL" id="VIFM01000066">
    <property type="protein sequence ID" value="TQF14523.1"/>
    <property type="molecule type" value="Genomic_DNA"/>
</dbReference>
<evidence type="ECO:0000313" key="4">
    <source>
        <dbReference type="Proteomes" id="UP000315369"/>
    </source>
</evidence>
<evidence type="ECO:0000313" key="3">
    <source>
        <dbReference type="EMBL" id="TQF14523.1"/>
    </source>
</evidence>
<name>A0A540X004_9BACT</name>
<evidence type="ECO:0000256" key="1">
    <source>
        <dbReference type="SAM" id="MobiDB-lite"/>
    </source>
</evidence>
<evidence type="ECO:0000259" key="2">
    <source>
        <dbReference type="PROSITE" id="PS51186"/>
    </source>
</evidence>
<keyword evidence="3" id="KW-0808">Transferase</keyword>
<dbReference type="PANTHER" id="PTHR43072">
    <property type="entry name" value="N-ACETYLTRANSFERASE"/>
    <property type="match status" value="1"/>
</dbReference>
<dbReference type="Proteomes" id="UP000315369">
    <property type="component" value="Unassembled WGS sequence"/>
</dbReference>
<accession>A0A540X004</accession>
<dbReference type="AlphaFoldDB" id="A0A540X004"/>
<dbReference type="SUPFAM" id="SSF55729">
    <property type="entry name" value="Acyl-CoA N-acyltransferases (Nat)"/>
    <property type="match status" value="1"/>
</dbReference>
<comment type="caution">
    <text evidence="3">The sequence shown here is derived from an EMBL/GenBank/DDBJ whole genome shotgun (WGS) entry which is preliminary data.</text>
</comment>
<dbReference type="InterPro" id="IPR000182">
    <property type="entry name" value="GNAT_dom"/>
</dbReference>
<organism evidence="3 4">
    <name type="scientific">Myxococcus llanfairpwllgwyngyllgogerychwyrndrobwllllantysiliogogogochensis</name>
    <dbReference type="NCBI Taxonomy" id="2590453"/>
    <lineage>
        <taxon>Bacteria</taxon>
        <taxon>Pseudomonadati</taxon>
        <taxon>Myxococcota</taxon>
        <taxon>Myxococcia</taxon>
        <taxon>Myxococcales</taxon>
        <taxon>Cystobacterineae</taxon>
        <taxon>Myxococcaceae</taxon>
        <taxon>Myxococcus</taxon>
    </lineage>
</organism>